<dbReference type="STRING" id="1888891.DSOL_3744"/>
<evidence type="ECO:0000313" key="2">
    <source>
        <dbReference type="Proteomes" id="UP000186102"/>
    </source>
</evidence>
<reference evidence="1 2" key="1">
    <citation type="submission" date="2016-09" db="EMBL/GenBank/DDBJ databases">
        <title>Complete genome of Desulfosporosinus sp. OL.</title>
        <authorList>
            <person name="Mardanov A."/>
            <person name="Beletsky A."/>
            <person name="Panova A."/>
            <person name="Karnachuk O."/>
            <person name="Ravin N."/>
        </authorList>
    </citation>
    <scope>NUCLEOTIDE SEQUENCE [LARGE SCALE GENOMIC DNA]</scope>
    <source>
        <strain evidence="1 2">OL</strain>
    </source>
</reference>
<dbReference type="AlphaFoldDB" id="A0A1Q8QP07"/>
<organism evidence="1 2">
    <name type="scientific">Desulfosporosinus metallidurans</name>
    <dbReference type="NCBI Taxonomy" id="1888891"/>
    <lineage>
        <taxon>Bacteria</taxon>
        <taxon>Bacillati</taxon>
        <taxon>Bacillota</taxon>
        <taxon>Clostridia</taxon>
        <taxon>Eubacteriales</taxon>
        <taxon>Desulfitobacteriaceae</taxon>
        <taxon>Desulfosporosinus</taxon>
    </lineage>
</organism>
<dbReference type="Proteomes" id="UP000186102">
    <property type="component" value="Unassembled WGS sequence"/>
</dbReference>
<dbReference type="Gene3D" id="3.40.50.1110">
    <property type="entry name" value="SGNH hydrolase"/>
    <property type="match status" value="1"/>
</dbReference>
<evidence type="ECO:0000313" key="1">
    <source>
        <dbReference type="EMBL" id="OLN29083.1"/>
    </source>
</evidence>
<sequence length="66" mass="7148">MKQGTCPPVSLLIEDDGKGIFIPTYDLLKFNLGRYLAKDGLHPNSAGYQAHSNRISKSVEAIITGS</sequence>
<comment type="caution">
    <text evidence="1">The sequence shown here is derived from an EMBL/GenBank/DDBJ whole genome shotgun (WGS) entry which is preliminary data.</text>
</comment>
<dbReference type="SUPFAM" id="SSF52266">
    <property type="entry name" value="SGNH hydrolase"/>
    <property type="match status" value="1"/>
</dbReference>
<protein>
    <recommendedName>
        <fullName evidence="3">SGNH hydrolase-type esterase domain-containing protein</fullName>
    </recommendedName>
</protein>
<accession>A0A1Q8QP07</accession>
<dbReference type="EMBL" id="MLBF01000036">
    <property type="protein sequence ID" value="OLN29083.1"/>
    <property type="molecule type" value="Genomic_DNA"/>
</dbReference>
<proteinExistence type="predicted"/>
<dbReference type="InterPro" id="IPR036514">
    <property type="entry name" value="SGNH_hydro_sf"/>
</dbReference>
<evidence type="ECO:0008006" key="3">
    <source>
        <dbReference type="Google" id="ProtNLM"/>
    </source>
</evidence>
<name>A0A1Q8QP07_9FIRM</name>
<gene>
    <name evidence="1" type="ORF">DSOL_3744</name>
</gene>
<dbReference type="RefSeq" id="WP_235838878.1">
    <property type="nucleotide sequence ID" value="NZ_MLBF01000036.1"/>
</dbReference>
<keyword evidence="2" id="KW-1185">Reference proteome</keyword>